<protein>
    <submittedName>
        <fullName evidence="3">Putative DNA-binding protein</fullName>
    </submittedName>
</protein>
<evidence type="ECO:0000259" key="2">
    <source>
        <dbReference type="Pfam" id="PF04618"/>
    </source>
</evidence>
<feature type="region of interest" description="Disordered" evidence="1">
    <location>
        <begin position="122"/>
        <end position="201"/>
    </location>
</feature>
<dbReference type="EMBL" id="AC007789">
    <property type="protein sequence ID" value="AAD38276.1"/>
    <property type="molecule type" value="Genomic_DNA"/>
</dbReference>
<feature type="compositionally biased region" description="Basic residues" evidence="1">
    <location>
        <begin position="189"/>
        <end position="201"/>
    </location>
</feature>
<dbReference type="InterPro" id="IPR006712">
    <property type="entry name" value="HD-ZIP_N"/>
</dbReference>
<feature type="compositionally biased region" description="Low complexity" evidence="1">
    <location>
        <begin position="159"/>
        <end position="170"/>
    </location>
</feature>
<reference evidence="3" key="1">
    <citation type="submission" date="1999-12" db="EMBL/GenBank/DDBJ databases">
        <title>Oryza sativa BAC OSJNBa0049B20 genomic sequence.</title>
        <authorList>
            <person name="Buell R."/>
            <person name="Benito M.-I."/>
            <person name="Lin X."/>
            <person name="Mason T.M."/>
            <person name="Umayam L."/>
            <person name="Shea T.P."/>
            <person name="Fujii C.Y."/>
            <person name="Shen M."/>
            <person name="Fraser C.M."/>
        </authorList>
    </citation>
    <scope>NUCLEOTIDE SEQUENCE</scope>
</reference>
<dbReference type="GO" id="GO:0003677">
    <property type="term" value="F:DNA binding"/>
    <property type="evidence" value="ECO:0007669"/>
    <property type="project" value="UniProtKB-KW"/>
</dbReference>
<feature type="domain" description="HD-ZIP protein N-terminal" evidence="2">
    <location>
        <begin position="60"/>
        <end position="122"/>
    </location>
</feature>
<keyword evidence="3" id="KW-0238">DNA-binding</keyword>
<dbReference type="GO" id="GO:0005634">
    <property type="term" value="C:nucleus"/>
    <property type="evidence" value="ECO:0007669"/>
    <property type="project" value="InterPro"/>
</dbReference>
<evidence type="ECO:0000313" key="3">
    <source>
        <dbReference type="EMBL" id="AAD38276.1"/>
    </source>
</evidence>
<name>Q9XHZ0_ORYSJ</name>
<accession>Q9XHZ0</accession>
<gene>
    <name evidence="3" type="primary">OSJNBa0049B20.2</name>
</gene>
<proteinExistence type="predicted"/>
<sequence>MAACFRCAPSVTAASVPAGPSHLPPDGTALSFAVHDAVTASTARISSSAMLQGTWPTNSRTLSPSLSSASPTITTQQLCGWNSGAGLFSSSSSSGRGRTAMMACLDVEMPFLRGIDVNWPAPAGETTTVRGRGGRGAAAARRTRSPARPPPTLRHTLQPATTTRTPAVAADLVYRSRGRDGSSSSSSRREKRREKRERRRKEMKIRYAADMWAPRALFNFFF</sequence>
<dbReference type="Pfam" id="PF04618">
    <property type="entry name" value="HD-ZIP_N"/>
    <property type="match status" value="1"/>
</dbReference>
<organism evidence="3">
    <name type="scientific">Oryza sativa subsp. japonica</name>
    <name type="common">Rice</name>
    <dbReference type="NCBI Taxonomy" id="39947"/>
    <lineage>
        <taxon>Eukaryota</taxon>
        <taxon>Viridiplantae</taxon>
        <taxon>Streptophyta</taxon>
        <taxon>Embryophyta</taxon>
        <taxon>Tracheophyta</taxon>
        <taxon>Spermatophyta</taxon>
        <taxon>Magnoliopsida</taxon>
        <taxon>Liliopsida</taxon>
        <taxon>Poales</taxon>
        <taxon>Poaceae</taxon>
        <taxon>BOP clade</taxon>
        <taxon>Oryzoideae</taxon>
        <taxon>Oryzeae</taxon>
        <taxon>Oryzinae</taxon>
        <taxon>Oryza</taxon>
        <taxon>Oryza sativa</taxon>
    </lineage>
</organism>
<dbReference type="AlphaFoldDB" id="Q9XHZ0"/>
<evidence type="ECO:0000256" key="1">
    <source>
        <dbReference type="SAM" id="MobiDB-lite"/>
    </source>
</evidence>